<feature type="compositionally biased region" description="Low complexity" evidence="1">
    <location>
        <begin position="127"/>
        <end position="139"/>
    </location>
</feature>
<feature type="region of interest" description="Disordered" evidence="1">
    <location>
        <begin position="115"/>
        <end position="155"/>
    </location>
</feature>
<evidence type="ECO:0000313" key="3">
    <source>
        <dbReference type="Proteomes" id="UP000177371"/>
    </source>
</evidence>
<protein>
    <submittedName>
        <fullName evidence="2">Uncharacterized protein</fullName>
    </submittedName>
</protein>
<evidence type="ECO:0000313" key="2">
    <source>
        <dbReference type="EMBL" id="OGC52206.1"/>
    </source>
</evidence>
<reference evidence="2 3" key="1">
    <citation type="journal article" date="2016" name="Nat. Commun.">
        <title>Thousands of microbial genomes shed light on interconnected biogeochemical processes in an aquifer system.</title>
        <authorList>
            <person name="Anantharaman K."/>
            <person name="Brown C.T."/>
            <person name="Hug L.A."/>
            <person name="Sharon I."/>
            <person name="Castelle C.J."/>
            <person name="Probst A.J."/>
            <person name="Thomas B.C."/>
            <person name="Singh A."/>
            <person name="Wilkins M.J."/>
            <person name="Karaoz U."/>
            <person name="Brodie E.L."/>
            <person name="Williams K.H."/>
            <person name="Hubbard S.S."/>
            <person name="Banfield J.F."/>
        </authorList>
    </citation>
    <scope>NUCLEOTIDE SEQUENCE [LARGE SCALE GENOMIC DNA]</scope>
</reference>
<accession>A0A1F4V530</accession>
<proteinExistence type="predicted"/>
<dbReference type="Proteomes" id="UP000177371">
    <property type="component" value="Unassembled WGS sequence"/>
</dbReference>
<organism evidence="2 3">
    <name type="scientific">candidate division WWE3 bacterium RBG_16_37_10</name>
    <dbReference type="NCBI Taxonomy" id="1802610"/>
    <lineage>
        <taxon>Bacteria</taxon>
        <taxon>Katanobacteria</taxon>
    </lineage>
</organism>
<name>A0A1F4V530_UNCKA</name>
<sequence length="390" mass="41996">MTGRLLGPVSNRSKKNERMIDMCKFGLKYVLVLVAVQIVVLGCSPSVTPRTQPTPTETPPVGILEVVRGQLTATANESSGNSSQLNLTKVPPTPMEMPTGGILEIVRGQLTATAKEADGNSQQMSLTQPTPTPQEVETPTPSPISSNCDDPESHEGETLVYKNFVVVAMTEESQAKFERTSDGVSFTFCNVGVEIGNGLMFNFGATGKLVVEKVETFTILRLVDLTTEGIPSQPTVVGGEFGSPPENSQECPNCQTYPPAEVMAMPILDSRNVAGDSIELVKDDSSSCRADLDEWVRLFLRDNTHIQLKIIINEVDDDNWPAYAMVNGGMAIIRINCGIIDAIGPSTKIQQANSQAIHEYLHVRGASHDGLSSEFTAILQEGFGLIKAGD</sequence>
<comment type="caution">
    <text evidence="2">The sequence shown here is derived from an EMBL/GenBank/DDBJ whole genome shotgun (WGS) entry which is preliminary data.</text>
</comment>
<dbReference type="STRING" id="1802610.A2W32_05070"/>
<dbReference type="EMBL" id="MEUT01000001">
    <property type="protein sequence ID" value="OGC52206.1"/>
    <property type="molecule type" value="Genomic_DNA"/>
</dbReference>
<gene>
    <name evidence="2" type="ORF">A2W32_05070</name>
</gene>
<dbReference type="AlphaFoldDB" id="A0A1F4V530"/>
<evidence type="ECO:0000256" key="1">
    <source>
        <dbReference type="SAM" id="MobiDB-lite"/>
    </source>
</evidence>